<dbReference type="InterPro" id="IPR014710">
    <property type="entry name" value="RmlC-like_jellyroll"/>
</dbReference>
<keyword evidence="6" id="KW-0808">Transferase</keyword>
<dbReference type="GO" id="GO:0003677">
    <property type="term" value="F:DNA binding"/>
    <property type="evidence" value="ECO:0007669"/>
    <property type="project" value="UniProtKB-KW"/>
</dbReference>
<gene>
    <name evidence="6" type="ORF">SAMN04515677_103262</name>
</gene>
<dbReference type="Pfam" id="PF00027">
    <property type="entry name" value="cNMP_binding"/>
    <property type="match status" value="1"/>
</dbReference>
<dbReference type="InterPro" id="IPR000595">
    <property type="entry name" value="cNMP-bd_dom"/>
</dbReference>
<feature type="domain" description="HTH crp-type" evidence="5">
    <location>
        <begin position="156"/>
        <end position="224"/>
    </location>
</feature>
<protein>
    <submittedName>
        <fullName evidence="6">cAMP-binding domain of CRP or a regulatory subunit of cAMP-dependent protein kinases</fullName>
    </submittedName>
</protein>
<keyword evidence="7" id="KW-1185">Reference proteome</keyword>
<dbReference type="AlphaFoldDB" id="A0A1G9MMA9"/>
<evidence type="ECO:0000256" key="1">
    <source>
        <dbReference type="ARBA" id="ARBA00023015"/>
    </source>
</evidence>
<dbReference type="Gene3D" id="2.60.120.10">
    <property type="entry name" value="Jelly Rolls"/>
    <property type="match status" value="1"/>
</dbReference>
<dbReference type="GO" id="GO:0006355">
    <property type="term" value="P:regulation of DNA-templated transcription"/>
    <property type="evidence" value="ECO:0007669"/>
    <property type="project" value="InterPro"/>
</dbReference>
<dbReference type="EMBL" id="FNGW01000003">
    <property type="protein sequence ID" value="SDL74785.1"/>
    <property type="molecule type" value="Genomic_DNA"/>
</dbReference>
<reference evidence="6 7" key="1">
    <citation type="submission" date="2016-10" db="EMBL/GenBank/DDBJ databases">
        <authorList>
            <person name="de Groot N.N."/>
        </authorList>
    </citation>
    <scope>NUCLEOTIDE SEQUENCE [LARGE SCALE GENOMIC DNA]</scope>
    <source>
        <strain evidence="6 7">DSM 797</strain>
    </source>
</reference>
<keyword evidence="1" id="KW-0805">Transcription regulation</keyword>
<keyword evidence="6" id="KW-0418">Kinase</keyword>
<sequence length="226" mass="25778">MTKNYIFNLISNHTFFQHISKEEIHSVINSSSCCIKTFDSKINIYKAGEKIQSVGIILDGIVDIIHTSINGDETIVNRLTKGHTFGNCFSCVSNINNLNDIRSITFSTILFIDIYNLLKDSNFSYEFRINLFENIMSSLAQTNIALNTKIQILSQKTLRDKLITYFELLSIQNGSNKITIPFNREQLACYLGSERSSVCRELSKLKYDNIININKNNIVLLNQNIS</sequence>
<dbReference type="SMART" id="SM00419">
    <property type="entry name" value="HTH_CRP"/>
    <property type="match status" value="1"/>
</dbReference>
<dbReference type="SUPFAM" id="SSF51206">
    <property type="entry name" value="cAMP-binding domain-like"/>
    <property type="match status" value="1"/>
</dbReference>
<dbReference type="Proteomes" id="UP000199068">
    <property type="component" value="Unassembled WGS sequence"/>
</dbReference>
<dbReference type="InterPro" id="IPR018490">
    <property type="entry name" value="cNMP-bd_dom_sf"/>
</dbReference>
<feature type="domain" description="Cyclic nucleotide-binding" evidence="4">
    <location>
        <begin position="15"/>
        <end position="86"/>
    </location>
</feature>
<proteinExistence type="predicted"/>
<dbReference type="InterPro" id="IPR012318">
    <property type="entry name" value="HTH_CRP"/>
</dbReference>
<evidence type="ECO:0000259" key="5">
    <source>
        <dbReference type="PROSITE" id="PS51063"/>
    </source>
</evidence>
<dbReference type="PROSITE" id="PS51063">
    <property type="entry name" value="HTH_CRP_2"/>
    <property type="match status" value="1"/>
</dbReference>
<evidence type="ECO:0000256" key="2">
    <source>
        <dbReference type="ARBA" id="ARBA00023125"/>
    </source>
</evidence>
<dbReference type="Pfam" id="PF13545">
    <property type="entry name" value="HTH_Crp_2"/>
    <property type="match status" value="1"/>
</dbReference>
<keyword evidence="2" id="KW-0238">DNA-binding</keyword>
<keyword evidence="3" id="KW-0804">Transcription</keyword>
<name>A0A1G9MMA9_9FIRM</name>
<dbReference type="GO" id="GO:0016301">
    <property type="term" value="F:kinase activity"/>
    <property type="evidence" value="ECO:0007669"/>
    <property type="project" value="UniProtKB-KW"/>
</dbReference>
<evidence type="ECO:0000259" key="4">
    <source>
        <dbReference type="PROSITE" id="PS50042"/>
    </source>
</evidence>
<dbReference type="SUPFAM" id="SSF46785">
    <property type="entry name" value="Winged helix' DNA-binding domain"/>
    <property type="match status" value="1"/>
</dbReference>
<evidence type="ECO:0000256" key="3">
    <source>
        <dbReference type="ARBA" id="ARBA00023163"/>
    </source>
</evidence>
<evidence type="ECO:0000313" key="6">
    <source>
        <dbReference type="EMBL" id="SDL74785.1"/>
    </source>
</evidence>
<accession>A0A1G9MMA9</accession>
<dbReference type="InterPro" id="IPR036390">
    <property type="entry name" value="WH_DNA-bd_sf"/>
</dbReference>
<dbReference type="RefSeq" id="WP_092724961.1">
    <property type="nucleotide sequence ID" value="NZ_FNGW01000003.1"/>
</dbReference>
<evidence type="ECO:0000313" key="7">
    <source>
        <dbReference type="Proteomes" id="UP000199068"/>
    </source>
</evidence>
<dbReference type="STRING" id="1121325.SAMN04515677_103262"/>
<organism evidence="6 7">
    <name type="scientific">Romboutsia lituseburensis DSM 797</name>
    <dbReference type="NCBI Taxonomy" id="1121325"/>
    <lineage>
        <taxon>Bacteria</taxon>
        <taxon>Bacillati</taxon>
        <taxon>Bacillota</taxon>
        <taxon>Clostridia</taxon>
        <taxon>Peptostreptococcales</taxon>
        <taxon>Peptostreptococcaceae</taxon>
        <taxon>Romboutsia</taxon>
    </lineage>
</organism>
<dbReference type="CDD" id="cd00038">
    <property type="entry name" value="CAP_ED"/>
    <property type="match status" value="1"/>
</dbReference>
<dbReference type="PROSITE" id="PS50042">
    <property type="entry name" value="CNMP_BINDING_3"/>
    <property type="match status" value="1"/>
</dbReference>